<reference evidence="4" key="1">
    <citation type="submission" date="2025-08" db="UniProtKB">
        <authorList>
            <consortium name="RefSeq"/>
        </authorList>
    </citation>
    <scope>IDENTIFICATION</scope>
</reference>
<evidence type="ECO:0000313" key="3">
    <source>
        <dbReference type="Proteomes" id="UP000694845"/>
    </source>
</evidence>
<dbReference type="RefSeq" id="XP_022080437.1">
    <property type="nucleotide sequence ID" value="XM_022224745.1"/>
</dbReference>
<sequence length="297" mass="33326">MNANSLPSLLGNPDHYVKAFKVFCSRSAKFSVYSDWVDKVFSKAVVSKLQTSSDTQEELRVLGVGSGSGEMDCKMLEKLSKRFPRIDNRVVEPSQELVDKYQALVQSKAGDLQGVKCDWRHETIEQYEEAGNLTKFHVISAVHSMYYVDNFDSTLMYLYNCLVPGGVLATILLSENSGLSRFRTRFPCLQGRNHNTKTSTDICGSLDQQSIPHARHLHHQRVRVDITDCFDRASVEGGLLVDFITNVVDFRGAASDDLRRSVMEYLASSDCSERDNGAILMNTDWDSVVVYKPAESN</sequence>
<dbReference type="AlphaFoldDB" id="A0A8B7XJX2"/>
<evidence type="ECO:0000313" key="4">
    <source>
        <dbReference type="RefSeq" id="XP_022080437.1"/>
    </source>
</evidence>
<dbReference type="OMA" id="SGWASIW"/>
<dbReference type="Proteomes" id="UP000694845">
    <property type="component" value="Unplaced"/>
</dbReference>
<dbReference type="SUPFAM" id="SSF53335">
    <property type="entry name" value="S-adenosyl-L-methionine-dependent methyltransferases"/>
    <property type="match status" value="1"/>
</dbReference>
<dbReference type="GeneID" id="110973719"/>
<dbReference type="GO" id="GO:0032259">
    <property type="term" value="P:methylation"/>
    <property type="evidence" value="ECO:0007669"/>
    <property type="project" value="UniProtKB-KW"/>
</dbReference>
<keyword evidence="3" id="KW-1185">Reference proteome</keyword>
<organism evidence="3 4">
    <name type="scientific">Acanthaster planci</name>
    <name type="common">Crown-of-thorns starfish</name>
    <dbReference type="NCBI Taxonomy" id="133434"/>
    <lineage>
        <taxon>Eukaryota</taxon>
        <taxon>Metazoa</taxon>
        <taxon>Echinodermata</taxon>
        <taxon>Eleutherozoa</taxon>
        <taxon>Asterozoa</taxon>
        <taxon>Asteroidea</taxon>
        <taxon>Valvatacea</taxon>
        <taxon>Valvatida</taxon>
        <taxon>Acanthasteridae</taxon>
        <taxon>Acanthaster</taxon>
    </lineage>
</organism>
<dbReference type="FunFam" id="3.40.50.150:FF:000118">
    <property type="entry name" value="Histamine N-methyltransferase"/>
    <property type="match status" value="1"/>
</dbReference>
<protein>
    <submittedName>
        <fullName evidence="4">Histamine N-methyltransferase-like</fullName>
    </submittedName>
</protein>
<dbReference type="OrthoDB" id="5984880at2759"/>
<dbReference type="GO" id="GO:0008168">
    <property type="term" value="F:methyltransferase activity"/>
    <property type="evidence" value="ECO:0007669"/>
    <property type="project" value="UniProtKB-KW"/>
</dbReference>
<gene>
    <name evidence="4" type="primary">LOC110973719</name>
</gene>
<keyword evidence="2" id="KW-0808">Transferase</keyword>
<accession>A0A8B7XJX2</accession>
<dbReference type="Pfam" id="PF13489">
    <property type="entry name" value="Methyltransf_23"/>
    <property type="match status" value="1"/>
</dbReference>
<evidence type="ECO:0000256" key="2">
    <source>
        <dbReference type="ARBA" id="ARBA00022679"/>
    </source>
</evidence>
<dbReference type="InterPro" id="IPR029063">
    <property type="entry name" value="SAM-dependent_MTases_sf"/>
</dbReference>
<proteinExistence type="predicted"/>
<dbReference type="KEGG" id="aplc:110973719"/>
<keyword evidence="1" id="KW-0489">Methyltransferase</keyword>
<dbReference type="CDD" id="cd02440">
    <property type="entry name" value="AdoMet_MTases"/>
    <property type="match status" value="1"/>
</dbReference>
<evidence type="ECO:0000256" key="1">
    <source>
        <dbReference type="ARBA" id="ARBA00022603"/>
    </source>
</evidence>
<dbReference type="Gene3D" id="3.40.50.150">
    <property type="entry name" value="Vaccinia Virus protein VP39"/>
    <property type="match status" value="1"/>
</dbReference>
<name>A0A8B7XJX2_ACAPL</name>